<keyword evidence="8" id="KW-1185">Reference proteome</keyword>
<gene>
    <name evidence="7" type="ORF">BCR44DRAFT_121687</name>
</gene>
<sequence length="224" mass="25056">MGSTYSRNWSKRNATGLNYAAAVFITFVGLSYTAVPLYRLFCSTTGIGGTVQTVLNADEDRFHPSKMIPHTSSNRKLRIRFNSDTARALNWQFRPQQAFVDVVPGETALAFYTAKNKADADIIGISTYNVFPAWAAPYFNKIQCFCFEEQKLRAGEEVDMPIFFFIDPGFLEDPNCVDINEITLSYTFFNARAIDPSRLHALTSAQAKEMAGKAVAAGQREDEE</sequence>
<feature type="transmembrane region" description="Helical" evidence="6">
    <location>
        <begin position="16"/>
        <end position="35"/>
    </location>
</feature>
<dbReference type="FunFam" id="2.60.370.10:FF:000001">
    <property type="entry name" value="COX11 cytochrome c oxidase assembly homolog"/>
    <property type="match status" value="1"/>
</dbReference>
<keyword evidence="5 6" id="KW-0472">Membrane</keyword>
<comment type="caution">
    <text evidence="7">The sequence shown here is derived from an EMBL/GenBank/DDBJ whole genome shotgun (WGS) entry which is preliminary data.</text>
</comment>
<evidence type="ECO:0000256" key="5">
    <source>
        <dbReference type="ARBA" id="ARBA00023136"/>
    </source>
</evidence>
<dbReference type="PANTHER" id="PTHR21320">
    <property type="entry name" value="CYTOCHROME C OXIDASE ASSEMBLY PROTEIN COX11-RELATED"/>
    <property type="match status" value="1"/>
</dbReference>
<reference evidence="7 8" key="1">
    <citation type="submission" date="2016-07" db="EMBL/GenBank/DDBJ databases">
        <title>Pervasive Adenine N6-methylation of Active Genes in Fungi.</title>
        <authorList>
            <consortium name="DOE Joint Genome Institute"/>
            <person name="Mondo S.J."/>
            <person name="Dannebaum R.O."/>
            <person name="Kuo R.C."/>
            <person name="Labutti K."/>
            <person name="Haridas S."/>
            <person name="Kuo A."/>
            <person name="Salamov A."/>
            <person name="Ahrendt S.R."/>
            <person name="Lipzen A."/>
            <person name="Sullivan W."/>
            <person name="Andreopoulos W.B."/>
            <person name="Clum A."/>
            <person name="Lindquist E."/>
            <person name="Daum C."/>
            <person name="Ramamoorthy G.K."/>
            <person name="Gryganskyi A."/>
            <person name="Culley D."/>
            <person name="Magnuson J.K."/>
            <person name="James T.Y."/>
            <person name="O'Malley M.A."/>
            <person name="Stajich J.E."/>
            <person name="Spatafora J.W."/>
            <person name="Visel A."/>
            <person name="Grigoriev I.V."/>
        </authorList>
    </citation>
    <scope>NUCLEOTIDE SEQUENCE [LARGE SCALE GENOMIC DNA]</scope>
    <source>
        <strain evidence="7 8">PL171</strain>
    </source>
</reference>
<name>A0A1Y2I325_9FUNG</name>
<dbReference type="NCBIfam" id="NF003465">
    <property type="entry name" value="PRK05089.1"/>
    <property type="match status" value="1"/>
</dbReference>
<keyword evidence="3 6" id="KW-0812">Transmembrane</keyword>
<evidence type="ECO:0000256" key="3">
    <source>
        <dbReference type="ARBA" id="ARBA00022692"/>
    </source>
</evidence>
<evidence type="ECO:0000256" key="6">
    <source>
        <dbReference type="SAM" id="Phobius"/>
    </source>
</evidence>
<evidence type="ECO:0000256" key="2">
    <source>
        <dbReference type="ARBA" id="ARBA00004243"/>
    </source>
</evidence>
<dbReference type="Gene3D" id="2.60.370.10">
    <property type="entry name" value="Ctag/Cox11"/>
    <property type="match status" value="1"/>
</dbReference>
<protein>
    <submittedName>
        <fullName evidence="7">Cytochrome c oxidase assembly protein CtaG/Cox11-domain-containing protein</fullName>
    </submittedName>
</protein>
<keyword evidence="4 6" id="KW-1133">Transmembrane helix</keyword>
<comment type="function">
    <text evidence="1">Exerts its effect at some terminal stage of cytochrome c oxidase synthesis, probably by being involved in the insertion of the copper B into subunit I.</text>
</comment>
<dbReference type="GO" id="GO:0005743">
    <property type="term" value="C:mitochondrial inner membrane"/>
    <property type="evidence" value="ECO:0007669"/>
    <property type="project" value="UniProtKB-SubCell"/>
</dbReference>
<dbReference type="Proteomes" id="UP000193411">
    <property type="component" value="Unassembled WGS sequence"/>
</dbReference>
<dbReference type="EMBL" id="MCFL01000001">
    <property type="protein sequence ID" value="ORZ41270.1"/>
    <property type="molecule type" value="Genomic_DNA"/>
</dbReference>
<dbReference type="HAMAP" id="MF_00155">
    <property type="entry name" value="CtaG"/>
    <property type="match status" value="1"/>
</dbReference>
<comment type="subcellular location">
    <subcellularLocation>
        <location evidence="2">Mitochondrion inner membrane</location>
        <topology evidence="2">Single-pass membrane protein</topology>
        <orientation evidence="2">Intermembrane side</orientation>
    </subcellularLocation>
</comment>
<dbReference type="Pfam" id="PF04442">
    <property type="entry name" value="CtaG_Cox11"/>
    <property type="match status" value="1"/>
</dbReference>
<accession>A0A1Y2I325</accession>
<organism evidence="7 8">
    <name type="scientific">Catenaria anguillulae PL171</name>
    <dbReference type="NCBI Taxonomy" id="765915"/>
    <lineage>
        <taxon>Eukaryota</taxon>
        <taxon>Fungi</taxon>
        <taxon>Fungi incertae sedis</taxon>
        <taxon>Blastocladiomycota</taxon>
        <taxon>Blastocladiomycetes</taxon>
        <taxon>Blastocladiales</taxon>
        <taxon>Catenariaceae</taxon>
        <taxon>Catenaria</taxon>
    </lineage>
</organism>
<dbReference type="OrthoDB" id="1704689at2759"/>
<dbReference type="SUPFAM" id="SSF110111">
    <property type="entry name" value="Ctag/Cox11"/>
    <property type="match status" value="1"/>
</dbReference>
<dbReference type="GO" id="GO:0005507">
    <property type="term" value="F:copper ion binding"/>
    <property type="evidence" value="ECO:0007669"/>
    <property type="project" value="InterPro"/>
</dbReference>
<dbReference type="InterPro" id="IPR023471">
    <property type="entry name" value="CtaG/Cox11_dom_sf"/>
</dbReference>
<dbReference type="AlphaFoldDB" id="A0A1Y2I325"/>
<dbReference type="STRING" id="765915.A0A1Y2I325"/>
<proteinExistence type="inferred from homology"/>
<evidence type="ECO:0000313" key="7">
    <source>
        <dbReference type="EMBL" id="ORZ41270.1"/>
    </source>
</evidence>
<evidence type="ECO:0000256" key="4">
    <source>
        <dbReference type="ARBA" id="ARBA00022989"/>
    </source>
</evidence>
<dbReference type="InterPro" id="IPR007533">
    <property type="entry name" value="Cyt_c_oxidase_assmbl_CtaG"/>
</dbReference>
<dbReference type="PANTHER" id="PTHR21320:SF3">
    <property type="entry name" value="CYTOCHROME C OXIDASE ASSEMBLY PROTEIN COX11, MITOCHONDRIAL-RELATED"/>
    <property type="match status" value="1"/>
</dbReference>
<dbReference type="PIRSF" id="PIRSF005413">
    <property type="entry name" value="COX11"/>
    <property type="match status" value="1"/>
</dbReference>
<evidence type="ECO:0000313" key="8">
    <source>
        <dbReference type="Proteomes" id="UP000193411"/>
    </source>
</evidence>
<evidence type="ECO:0000256" key="1">
    <source>
        <dbReference type="ARBA" id="ARBA00004007"/>
    </source>
</evidence>